<proteinExistence type="predicted"/>
<dbReference type="Proteomes" id="UP001603978">
    <property type="component" value="Unassembled WGS sequence"/>
</dbReference>
<dbReference type="Pfam" id="PF19054">
    <property type="entry name" value="DUF5753"/>
    <property type="match status" value="1"/>
</dbReference>
<dbReference type="RefSeq" id="WP_393164368.1">
    <property type="nucleotide sequence ID" value="NZ_JBICRM010000005.1"/>
</dbReference>
<dbReference type="SMART" id="SM00530">
    <property type="entry name" value="HTH_XRE"/>
    <property type="match status" value="1"/>
</dbReference>
<name>A0ABW7ABM5_9ACTN</name>
<keyword evidence="3" id="KW-1185">Reference proteome</keyword>
<evidence type="ECO:0000313" key="3">
    <source>
        <dbReference type="Proteomes" id="UP001603978"/>
    </source>
</evidence>
<dbReference type="InterPro" id="IPR043917">
    <property type="entry name" value="DUF5753"/>
</dbReference>
<dbReference type="CDD" id="cd00093">
    <property type="entry name" value="HTH_XRE"/>
    <property type="match status" value="1"/>
</dbReference>
<feature type="domain" description="HTH cro/C1-type" evidence="1">
    <location>
        <begin position="16"/>
        <end position="72"/>
    </location>
</feature>
<organism evidence="2 3">
    <name type="scientific">Nonomuraea marmarensis</name>
    <dbReference type="NCBI Taxonomy" id="3351344"/>
    <lineage>
        <taxon>Bacteria</taxon>
        <taxon>Bacillati</taxon>
        <taxon>Actinomycetota</taxon>
        <taxon>Actinomycetes</taxon>
        <taxon>Streptosporangiales</taxon>
        <taxon>Streptosporangiaceae</taxon>
        <taxon>Nonomuraea</taxon>
    </lineage>
</organism>
<accession>A0ABW7ABM5</accession>
<protein>
    <submittedName>
        <fullName evidence="2">Helix-turn-helix domain-containing protein</fullName>
    </submittedName>
</protein>
<dbReference type="InterPro" id="IPR010982">
    <property type="entry name" value="Lambda_DNA-bd_dom_sf"/>
</dbReference>
<dbReference type="Gene3D" id="1.10.260.40">
    <property type="entry name" value="lambda repressor-like DNA-binding domains"/>
    <property type="match status" value="1"/>
</dbReference>
<evidence type="ECO:0000259" key="1">
    <source>
        <dbReference type="PROSITE" id="PS50943"/>
    </source>
</evidence>
<dbReference type="SUPFAM" id="SSF47413">
    <property type="entry name" value="lambda repressor-like DNA-binding domains"/>
    <property type="match status" value="1"/>
</dbReference>
<reference evidence="2 3" key="1">
    <citation type="submission" date="2024-10" db="EMBL/GenBank/DDBJ databases">
        <authorList>
            <person name="Topkara A.R."/>
            <person name="Saygin H."/>
        </authorList>
    </citation>
    <scope>NUCLEOTIDE SEQUENCE [LARGE SCALE GENOMIC DNA]</scope>
    <source>
        <strain evidence="2 3">M3C6</strain>
    </source>
</reference>
<gene>
    <name evidence="2" type="ORF">ACFLIM_10915</name>
</gene>
<comment type="caution">
    <text evidence="2">The sequence shown here is derived from an EMBL/GenBank/DDBJ whole genome shotgun (WGS) entry which is preliminary data.</text>
</comment>
<dbReference type="Pfam" id="PF13560">
    <property type="entry name" value="HTH_31"/>
    <property type="match status" value="1"/>
</dbReference>
<evidence type="ECO:0000313" key="2">
    <source>
        <dbReference type="EMBL" id="MFG1703695.1"/>
    </source>
</evidence>
<dbReference type="PROSITE" id="PS50943">
    <property type="entry name" value="HTH_CROC1"/>
    <property type="match status" value="1"/>
</dbReference>
<dbReference type="EMBL" id="JBICRM010000005">
    <property type="protein sequence ID" value="MFG1703695.1"/>
    <property type="molecule type" value="Genomic_DNA"/>
</dbReference>
<sequence>MSTPARQAREAFGLRLREIRTDSGLTGRALAALAGWHYTKVSKLEHGVLKASEEDVRAWCRFCNAADQVAELIATVRSIDTMFVEWRRQLRSGTRQRQKESVRFEAETHLFRSFESCMVPGLLQTAAYAEAMLRQWTDFHDIPDDVEAGVAARMERQQILYRGDRRFHLIFSEQVLLLGVVEPDVLAGQLDRLLGMSVLPRVHMGIIPTRADHGYLPLHGFWILDTREVLIETFSAEVKLTQPKEIAVYAKAFEQLEKSAIYGRAARTLITNALALLEDAAE</sequence>
<dbReference type="InterPro" id="IPR001387">
    <property type="entry name" value="Cro/C1-type_HTH"/>
</dbReference>